<dbReference type="STRING" id="1123062.SAMN02745775_11551"/>
<dbReference type="GO" id="GO:0006096">
    <property type="term" value="P:glycolytic process"/>
    <property type="evidence" value="ECO:0007669"/>
    <property type="project" value="InterPro"/>
</dbReference>
<reference evidence="4 5" key="1">
    <citation type="submission" date="2016-10" db="EMBL/GenBank/DDBJ databases">
        <authorList>
            <person name="de Groot N.N."/>
        </authorList>
    </citation>
    <scope>NUCLEOTIDE SEQUENCE [LARGE SCALE GENOMIC DNA]</scope>
    <source>
        <strain evidence="4 5">DSM 19981</strain>
    </source>
</reference>
<dbReference type="GO" id="GO:0004340">
    <property type="term" value="F:glucokinase activity"/>
    <property type="evidence" value="ECO:0007669"/>
    <property type="project" value="InterPro"/>
</dbReference>
<dbReference type="Gene3D" id="3.40.367.20">
    <property type="match status" value="1"/>
</dbReference>
<evidence type="ECO:0000256" key="1">
    <source>
        <dbReference type="ARBA" id="ARBA00022679"/>
    </source>
</evidence>
<dbReference type="GO" id="GO:0005524">
    <property type="term" value="F:ATP binding"/>
    <property type="evidence" value="ECO:0007669"/>
    <property type="project" value="InterPro"/>
</dbReference>
<keyword evidence="2 4" id="KW-0418">Kinase</keyword>
<sequence>MRALLADIGGTNARFALLAGGVIGPPVILPVAGFPTPEAAMEAALARLSPGPAVEGAVLAVAGPVSAGTARLTNAPWRFDEAAIAAHFGLRHARLVNDFQALAHALRHLPPTDLVAIGDATPDPSAPMLVLGPGTGLGCAALLPGPLVIPTEGGHIGLAPADAAEDAVVAGLRARCGRAGAEEALSGRGIANLHAVVAGLRGADVPDRDAAAVVAAAGECPVAAEALRLFLSLLAGFAGDLALAWGARGGVFLAGGILPRLAPGLDRGAFRARFEDKAPMAGWMQGVPLSIVTHPAPAFPGLAALAEAWAG</sequence>
<dbReference type="CDD" id="cd24008">
    <property type="entry name" value="ASKHA_NBD_GLK"/>
    <property type="match status" value="1"/>
</dbReference>
<dbReference type="GO" id="GO:0005536">
    <property type="term" value="F:D-glucose binding"/>
    <property type="evidence" value="ECO:0007669"/>
    <property type="project" value="InterPro"/>
</dbReference>
<dbReference type="GO" id="GO:0005829">
    <property type="term" value="C:cytosol"/>
    <property type="evidence" value="ECO:0007669"/>
    <property type="project" value="TreeGrafter"/>
</dbReference>
<dbReference type="InterPro" id="IPR050201">
    <property type="entry name" value="Bacterial_glucokinase"/>
</dbReference>
<dbReference type="InterPro" id="IPR043129">
    <property type="entry name" value="ATPase_NBD"/>
</dbReference>
<dbReference type="AlphaFoldDB" id="A0A1I4EBN0"/>
<gene>
    <name evidence="4" type="ORF">SAMN02745775_11551</name>
</gene>
<comment type="similarity">
    <text evidence="3">Belongs to the bacterial glucokinase family.</text>
</comment>
<name>A0A1I4EBN0_9PROT</name>
<proteinExistence type="inferred from homology"/>
<keyword evidence="1" id="KW-0808">Transferase</keyword>
<dbReference type="EMBL" id="FOSQ01000015">
    <property type="protein sequence ID" value="SFL03224.1"/>
    <property type="molecule type" value="Genomic_DNA"/>
</dbReference>
<dbReference type="Pfam" id="PF02685">
    <property type="entry name" value="Glucokinase"/>
    <property type="match status" value="1"/>
</dbReference>
<dbReference type="RefSeq" id="WP_092962781.1">
    <property type="nucleotide sequence ID" value="NZ_FOSQ01000015.1"/>
</dbReference>
<evidence type="ECO:0000256" key="2">
    <source>
        <dbReference type="ARBA" id="ARBA00022777"/>
    </source>
</evidence>
<dbReference type="PANTHER" id="PTHR47690:SF1">
    <property type="entry name" value="GLUCOKINASE"/>
    <property type="match status" value="1"/>
</dbReference>
<dbReference type="PANTHER" id="PTHR47690">
    <property type="entry name" value="GLUCOKINASE"/>
    <property type="match status" value="1"/>
</dbReference>
<organism evidence="4 5">
    <name type="scientific">Falsiroseomonas stagni DSM 19981</name>
    <dbReference type="NCBI Taxonomy" id="1123062"/>
    <lineage>
        <taxon>Bacteria</taxon>
        <taxon>Pseudomonadati</taxon>
        <taxon>Pseudomonadota</taxon>
        <taxon>Alphaproteobacteria</taxon>
        <taxon>Acetobacterales</taxon>
        <taxon>Roseomonadaceae</taxon>
        <taxon>Falsiroseomonas</taxon>
    </lineage>
</organism>
<dbReference type="SUPFAM" id="SSF53067">
    <property type="entry name" value="Actin-like ATPase domain"/>
    <property type="match status" value="1"/>
</dbReference>
<accession>A0A1I4EBN0</accession>
<dbReference type="InterPro" id="IPR003836">
    <property type="entry name" value="Glucokinase"/>
</dbReference>
<dbReference type="OrthoDB" id="9800595at2"/>
<dbReference type="Proteomes" id="UP000199473">
    <property type="component" value="Unassembled WGS sequence"/>
</dbReference>
<evidence type="ECO:0000313" key="4">
    <source>
        <dbReference type="EMBL" id="SFL03224.1"/>
    </source>
</evidence>
<evidence type="ECO:0000313" key="5">
    <source>
        <dbReference type="Proteomes" id="UP000199473"/>
    </source>
</evidence>
<dbReference type="Gene3D" id="3.30.420.40">
    <property type="match status" value="1"/>
</dbReference>
<protein>
    <submittedName>
        <fullName evidence="4">Glucokinase</fullName>
    </submittedName>
</protein>
<evidence type="ECO:0000256" key="3">
    <source>
        <dbReference type="RuleBase" id="RU004046"/>
    </source>
</evidence>
<keyword evidence="5" id="KW-1185">Reference proteome</keyword>